<accession>A0A9W7LA20</accession>
<feature type="transmembrane region" description="Helical" evidence="1">
    <location>
        <begin position="163"/>
        <end position="187"/>
    </location>
</feature>
<organism evidence="2 3">
    <name type="scientific">Triparma columacea</name>
    <dbReference type="NCBI Taxonomy" id="722753"/>
    <lineage>
        <taxon>Eukaryota</taxon>
        <taxon>Sar</taxon>
        <taxon>Stramenopiles</taxon>
        <taxon>Ochrophyta</taxon>
        <taxon>Bolidophyceae</taxon>
        <taxon>Parmales</taxon>
        <taxon>Triparmaceae</taxon>
        <taxon>Triparma</taxon>
    </lineage>
</organism>
<gene>
    <name evidence="2" type="ORF">TrCOL_g10157</name>
</gene>
<keyword evidence="1" id="KW-0812">Transmembrane</keyword>
<evidence type="ECO:0000313" key="3">
    <source>
        <dbReference type="Proteomes" id="UP001165065"/>
    </source>
</evidence>
<comment type="caution">
    <text evidence="2">The sequence shown here is derived from an EMBL/GenBank/DDBJ whole genome shotgun (WGS) entry which is preliminary data.</text>
</comment>
<protein>
    <submittedName>
        <fullName evidence="2">Uncharacterized protein</fullName>
    </submittedName>
</protein>
<keyword evidence="1" id="KW-1133">Transmembrane helix</keyword>
<feature type="transmembrane region" description="Helical" evidence="1">
    <location>
        <begin position="110"/>
        <end position="130"/>
    </location>
</feature>
<dbReference type="Proteomes" id="UP001165065">
    <property type="component" value="Unassembled WGS sequence"/>
</dbReference>
<evidence type="ECO:0000313" key="2">
    <source>
        <dbReference type="EMBL" id="GMI40961.1"/>
    </source>
</evidence>
<dbReference type="AlphaFoldDB" id="A0A9W7LA20"/>
<dbReference type="EMBL" id="BRYA01000140">
    <property type="protein sequence ID" value="GMI40961.1"/>
    <property type="molecule type" value="Genomic_DNA"/>
</dbReference>
<sequence length="256" mass="25881">MSPTLPPLILLLSNNSHTPENYVTATITGVAVILAQIAAATPYGIYKLTGGQIRTADVAGVMLTAGSWGVASAVFKLGLGNAFKSAKTKYEKLGEGAETKNMLKMDVNGGAAVAGLTWGGVLTLTLMGYYSSSEGDVGNVEGGWEELKWMRVVDGCTGVRSEWIVAMIACAVSVIEGVSAGVIFKLVNGGEVEGWVRGAAWGMPVVAGVATAGVGHGGCGWVLGTVWGMAAGMVGVAMVGVGVGVGLGEGGRRGAM</sequence>
<keyword evidence="1" id="KW-0472">Membrane</keyword>
<feature type="transmembrane region" description="Helical" evidence="1">
    <location>
        <begin position="21"/>
        <end position="46"/>
    </location>
</feature>
<name>A0A9W7LA20_9STRA</name>
<dbReference type="OrthoDB" id="10456612at2759"/>
<proteinExistence type="predicted"/>
<reference evidence="3" key="1">
    <citation type="journal article" date="2023" name="Commun. Biol.">
        <title>Genome analysis of Parmales, the sister group of diatoms, reveals the evolutionary specialization of diatoms from phago-mixotrophs to photoautotrophs.</title>
        <authorList>
            <person name="Ban H."/>
            <person name="Sato S."/>
            <person name="Yoshikawa S."/>
            <person name="Yamada K."/>
            <person name="Nakamura Y."/>
            <person name="Ichinomiya M."/>
            <person name="Sato N."/>
            <person name="Blanc-Mathieu R."/>
            <person name="Endo H."/>
            <person name="Kuwata A."/>
            <person name="Ogata H."/>
        </authorList>
    </citation>
    <scope>NUCLEOTIDE SEQUENCE [LARGE SCALE GENOMIC DNA]</scope>
</reference>
<feature type="transmembrane region" description="Helical" evidence="1">
    <location>
        <begin position="58"/>
        <end position="79"/>
    </location>
</feature>
<evidence type="ECO:0000256" key="1">
    <source>
        <dbReference type="SAM" id="Phobius"/>
    </source>
</evidence>
<feature type="transmembrane region" description="Helical" evidence="1">
    <location>
        <begin position="229"/>
        <end position="248"/>
    </location>
</feature>
<keyword evidence="3" id="KW-1185">Reference proteome</keyword>
<feature type="transmembrane region" description="Helical" evidence="1">
    <location>
        <begin position="199"/>
        <end position="223"/>
    </location>
</feature>